<sequence length="1229" mass="137930">MSTQIIKNVRTFLSSSNDEGLILSEISQFLNLASTGDALVAMDEIWHLWTQSSHSSTGLAILYAGYLSAQNRPDSALEILDASNLKDATSIDLLLHKAEIYQSAGDLEKVYDCIKAAHQLTPEDPTVIFNLAVASFQTNRIKDIPHLLEPLLSIHSDFSNGWHLLSEAYFSLNENDSCTNAIERALEFDKSIAVISTYIRVLFRTNRFIEGLLIAKKACTSTGNKEFMGLPLMECLRIAGLNKPALQLLHEKINKSNPEPGILGQATLLLHSENKYEESISTVDRILKDFSADPNANFCRAVACFKLNRIDEAWHYYESRFWPGSQGGPHAHIEYAQWDGQPILHGTLLIHAEQGIGDVIQCLRYLPWIKNRVKTVLFDIPGVMLEFLSYLDGAEEAASQETEIPEIDFQIPIFGICQLHDGALPVAPYIKPKSALIQEARSWITQTQLLKVGIAWSGNPNHRRDYQRSCSIGDLLPLGRVPGVQFYSLQKGHATCELQDDPDCLSIIPLSDHFEHLGHTAAAIGELDLVISVDTSIAHLAGAMGIPTWIMLPFESDWRWPISGDTTSWYPSFRIFRQASHGNTWALVIEEIRNALLQHVYANKSLLPDTEKTLCEIFTNQENSSEDSDNSLQQFLLVSQGESLSRQLVAAIGMRLEDGQFPVTANWLKSEVNHFENSWQLQTLAAIALKKENSSLAEVLLRSSLRIKDTLDRYRLLGELLHDGGNYEAAWQIWEVCLTRAPEAPNLNYLAGRTRYRQNDLEASITLYRKALASCKRHVFAANNLGFLYEKEGNAQEAIRCYQHAILYKYDYFNVWSNLGRVLLNEKCPELARYILEHALEIKQTLPALMSYILTLDELDEPELAAKAVKEALTYHSTETDDLYNIGLIALHSGLTDIGISHLTKVLNQTPDYTSAHIALSWEYLQKGNYADGWKHLHLGIKPPPLQTPVWEGTSDVSNSHLLIYCNVGIGDFLQFIRLLPLLPPAKRKTLAVTDNLHRLFSSIKGVDEVIALSKSDYDTLNADYLVSVMALPHILRVSLEVDPSPPPYLKPPSETVEHWQQKLSSDRRLKIGIVWAGNPAYGNDKYRSTHLSDWSPLLAIQNQISLYSIQKDIASNQALDHPEFQLNNLVADCNDLADTAAYIQSLDLVIAVDTAMAHLAGALNCPVWILLPFKGIDWRWQLEKDNVPWYPSARLFRQKRGEPWKAVLARVADALEDLLAERGVSDGA</sequence>
<dbReference type="PANTHER" id="PTHR45586">
    <property type="entry name" value="TPR REPEAT-CONTAINING PROTEIN PA4667"/>
    <property type="match status" value="1"/>
</dbReference>
<organism evidence="3 4">
    <name type="scientific">Parachitinimonas caeni</name>
    <dbReference type="NCBI Taxonomy" id="3031301"/>
    <lineage>
        <taxon>Bacteria</taxon>
        <taxon>Pseudomonadati</taxon>
        <taxon>Pseudomonadota</taxon>
        <taxon>Betaproteobacteria</taxon>
        <taxon>Neisseriales</taxon>
        <taxon>Chitinibacteraceae</taxon>
        <taxon>Parachitinimonas</taxon>
    </lineage>
</organism>
<keyword evidence="1" id="KW-0677">Repeat</keyword>
<evidence type="ECO:0000313" key="4">
    <source>
        <dbReference type="Proteomes" id="UP001172778"/>
    </source>
</evidence>
<keyword evidence="4" id="KW-1185">Reference proteome</keyword>
<dbReference type="InterPro" id="IPR011990">
    <property type="entry name" value="TPR-like_helical_dom_sf"/>
</dbReference>
<dbReference type="Gene3D" id="3.40.50.2000">
    <property type="entry name" value="Glycogen Phosphorylase B"/>
    <property type="match status" value="2"/>
</dbReference>
<name>A0ABT7DT33_9NEIS</name>
<dbReference type="InterPro" id="IPR051012">
    <property type="entry name" value="CellSynth/LPSAsmb/PSIAsmb"/>
</dbReference>
<accession>A0ABT7DT33</accession>
<comment type="caution">
    <text evidence="3">The sequence shown here is derived from an EMBL/GenBank/DDBJ whole genome shotgun (WGS) entry which is preliminary data.</text>
</comment>
<evidence type="ECO:0008006" key="5">
    <source>
        <dbReference type="Google" id="ProtNLM"/>
    </source>
</evidence>
<protein>
    <recommendedName>
        <fullName evidence="5">Tetratricopeptide repeat protein</fullName>
    </recommendedName>
</protein>
<dbReference type="RefSeq" id="WP_284099513.1">
    <property type="nucleotide sequence ID" value="NZ_JARRAF010000003.1"/>
</dbReference>
<evidence type="ECO:0000313" key="3">
    <source>
        <dbReference type="EMBL" id="MDK2123223.1"/>
    </source>
</evidence>
<dbReference type="Pfam" id="PF13181">
    <property type="entry name" value="TPR_8"/>
    <property type="match status" value="1"/>
</dbReference>
<dbReference type="PANTHER" id="PTHR45586:SF1">
    <property type="entry name" value="LIPOPOLYSACCHARIDE ASSEMBLY PROTEIN B"/>
    <property type="match status" value="1"/>
</dbReference>
<dbReference type="Gene3D" id="1.25.40.10">
    <property type="entry name" value="Tetratricopeptide repeat domain"/>
    <property type="match status" value="2"/>
</dbReference>
<keyword evidence="2" id="KW-0802">TPR repeat</keyword>
<dbReference type="SUPFAM" id="SSF48452">
    <property type="entry name" value="TPR-like"/>
    <property type="match status" value="2"/>
</dbReference>
<gene>
    <name evidence="3" type="ORF">PZA18_04065</name>
</gene>
<dbReference type="SMART" id="SM00028">
    <property type="entry name" value="TPR"/>
    <property type="match status" value="7"/>
</dbReference>
<evidence type="ECO:0000256" key="2">
    <source>
        <dbReference type="ARBA" id="ARBA00022803"/>
    </source>
</evidence>
<evidence type="ECO:0000256" key="1">
    <source>
        <dbReference type="ARBA" id="ARBA00022737"/>
    </source>
</evidence>
<dbReference type="EMBL" id="JARRAF010000003">
    <property type="protein sequence ID" value="MDK2123223.1"/>
    <property type="molecule type" value="Genomic_DNA"/>
</dbReference>
<dbReference type="SUPFAM" id="SSF53756">
    <property type="entry name" value="UDP-Glycosyltransferase/glycogen phosphorylase"/>
    <property type="match status" value="2"/>
</dbReference>
<dbReference type="InterPro" id="IPR019734">
    <property type="entry name" value="TPR_rpt"/>
</dbReference>
<reference evidence="3" key="1">
    <citation type="submission" date="2023-03" db="EMBL/GenBank/DDBJ databases">
        <title>Chitinimonas shenzhenensis gen. nov., sp. nov., a novel member of family Burkholderiaceae isolated from activated sludge collected in Shen Zhen, China.</title>
        <authorList>
            <person name="Wang X."/>
        </authorList>
    </citation>
    <scope>NUCLEOTIDE SEQUENCE</scope>
    <source>
        <strain evidence="3">DQS-5</strain>
    </source>
</reference>
<proteinExistence type="predicted"/>
<dbReference type="Proteomes" id="UP001172778">
    <property type="component" value="Unassembled WGS sequence"/>
</dbReference>